<keyword evidence="4 6" id="KW-1133">Transmembrane helix</keyword>
<dbReference type="SUPFAM" id="SSF48652">
    <property type="entry name" value="Tetraspanin"/>
    <property type="match status" value="1"/>
</dbReference>
<feature type="transmembrane region" description="Helical" evidence="6">
    <location>
        <begin position="12"/>
        <end position="37"/>
    </location>
</feature>
<evidence type="ECO:0000256" key="5">
    <source>
        <dbReference type="ARBA" id="ARBA00023136"/>
    </source>
</evidence>
<evidence type="ECO:0000256" key="1">
    <source>
        <dbReference type="ARBA" id="ARBA00004141"/>
    </source>
</evidence>
<evidence type="ECO:0000256" key="2">
    <source>
        <dbReference type="ARBA" id="ARBA00006840"/>
    </source>
</evidence>
<keyword evidence="8" id="KW-1185">Reference proteome</keyword>
<protein>
    <recommendedName>
        <fullName evidence="6">Tetraspanin</fullName>
    </recommendedName>
</protein>
<comment type="similarity">
    <text evidence="2 6">Belongs to the tetraspanin (TM4SF) family.</text>
</comment>
<comment type="subcellular location">
    <subcellularLocation>
        <location evidence="1 6">Membrane</location>
        <topology evidence="1 6">Multi-pass membrane protein</topology>
    </subcellularLocation>
</comment>
<evidence type="ECO:0000256" key="4">
    <source>
        <dbReference type="ARBA" id="ARBA00022989"/>
    </source>
</evidence>
<evidence type="ECO:0000313" key="7">
    <source>
        <dbReference type="EMBL" id="KAK7098557.1"/>
    </source>
</evidence>
<feature type="transmembrane region" description="Helical" evidence="6">
    <location>
        <begin position="57"/>
        <end position="79"/>
    </location>
</feature>
<name>A0AAN9B443_9CAEN</name>
<feature type="transmembrane region" description="Helical" evidence="6">
    <location>
        <begin position="234"/>
        <end position="257"/>
    </location>
</feature>
<dbReference type="InterPro" id="IPR018499">
    <property type="entry name" value="Tetraspanin/Peripherin"/>
</dbReference>
<dbReference type="Proteomes" id="UP001374579">
    <property type="component" value="Unassembled WGS sequence"/>
</dbReference>
<comment type="caution">
    <text evidence="7">The sequence shown here is derived from an EMBL/GenBank/DDBJ whole genome shotgun (WGS) entry which is preliminary data.</text>
</comment>
<organism evidence="7 8">
    <name type="scientific">Littorina saxatilis</name>
    <dbReference type="NCBI Taxonomy" id="31220"/>
    <lineage>
        <taxon>Eukaryota</taxon>
        <taxon>Metazoa</taxon>
        <taxon>Spiralia</taxon>
        <taxon>Lophotrochozoa</taxon>
        <taxon>Mollusca</taxon>
        <taxon>Gastropoda</taxon>
        <taxon>Caenogastropoda</taxon>
        <taxon>Littorinimorpha</taxon>
        <taxon>Littorinoidea</taxon>
        <taxon>Littorinidae</taxon>
        <taxon>Littorina</taxon>
    </lineage>
</organism>
<dbReference type="EMBL" id="JBAMIC010000012">
    <property type="protein sequence ID" value="KAK7098557.1"/>
    <property type="molecule type" value="Genomic_DNA"/>
</dbReference>
<feature type="transmembrane region" description="Helical" evidence="6">
    <location>
        <begin position="91"/>
        <end position="114"/>
    </location>
</feature>
<reference evidence="7 8" key="1">
    <citation type="submission" date="2024-02" db="EMBL/GenBank/DDBJ databases">
        <title>Chromosome-scale genome assembly of the rough periwinkle Littorina saxatilis.</title>
        <authorList>
            <person name="De Jode A."/>
            <person name="Faria R."/>
            <person name="Formenti G."/>
            <person name="Sims Y."/>
            <person name="Smith T.P."/>
            <person name="Tracey A."/>
            <person name="Wood J.M.D."/>
            <person name="Zagrodzka Z.B."/>
            <person name="Johannesson K."/>
            <person name="Butlin R.K."/>
            <person name="Leder E.H."/>
        </authorList>
    </citation>
    <scope>NUCLEOTIDE SEQUENCE [LARGE SCALE GENOMIC DNA]</scope>
    <source>
        <strain evidence="7">Snail1</strain>
        <tissue evidence="7">Muscle</tissue>
    </source>
</reference>
<gene>
    <name evidence="7" type="ORF">V1264_002823</name>
</gene>
<dbReference type="Gene3D" id="1.10.1450.10">
    <property type="entry name" value="Tetraspanin"/>
    <property type="match status" value="1"/>
</dbReference>
<dbReference type="PANTHER" id="PTHR19282:SF544">
    <property type="entry name" value="TETRASPANIN"/>
    <property type="match status" value="1"/>
</dbReference>
<accession>A0AAN9B443</accession>
<dbReference type="PRINTS" id="PR00259">
    <property type="entry name" value="TMFOUR"/>
</dbReference>
<dbReference type="GO" id="GO:0005886">
    <property type="term" value="C:plasma membrane"/>
    <property type="evidence" value="ECO:0007669"/>
    <property type="project" value="TreeGrafter"/>
</dbReference>
<evidence type="ECO:0000256" key="6">
    <source>
        <dbReference type="RuleBase" id="RU361218"/>
    </source>
</evidence>
<dbReference type="InterPro" id="IPR000301">
    <property type="entry name" value="Tetraspanin_animals"/>
</dbReference>
<dbReference type="Pfam" id="PF00335">
    <property type="entry name" value="Tetraspanin"/>
    <property type="match status" value="1"/>
</dbReference>
<evidence type="ECO:0000313" key="8">
    <source>
        <dbReference type="Proteomes" id="UP001374579"/>
    </source>
</evidence>
<proteinExistence type="inferred from homology"/>
<keyword evidence="3 6" id="KW-0812">Transmembrane</keyword>
<dbReference type="AlphaFoldDB" id="A0AAN9B443"/>
<dbReference type="PANTHER" id="PTHR19282">
    <property type="entry name" value="TETRASPANIN"/>
    <property type="match status" value="1"/>
</dbReference>
<dbReference type="InterPro" id="IPR008952">
    <property type="entry name" value="Tetraspanin_EC2_sf"/>
</dbReference>
<evidence type="ECO:0000256" key="3">
    <source>
        <dbReference type="ARBA" id="ARBA00022692"/>
    </source>
</evidence>
<keyword evidence="5 6" id="KW-0472">Membrane</keyword>
<sequence length="266" mass="29757">MAEGRCAQCARYFLIIFNFVFWISGGVIMGLGIFLIASDGVESSLMDLIDMDVPLDFIYTAGYIMIGVGSFVFFVGFCGCCGAMRESAIMLGIYIGCMVIVMIGELSAGTYVAVEKENIEMTIREDLGMKVRNYTGSDNSTMAFLEVKFHCCGSINYTDYRGSIWFSEQTIGDRVYIPKTCCRGQGEAKSFQPKDYTNCNLEAQALAQSWDTFHNLFPNGCFTSLLEWLDDQSWTLIGLILGIGVIEIFGIIFAVWLSRNRTEYYD</sequence>
<dbReference type="PIRSF" id="PIRSF002419">
    <property type="entry name" value="Tetraspanin"/>
    <property type="match status" value="1"/>
</dbReference>